<reference evidence="2" key="1">
    <citation type="submission" date="2020-05" db="EMBL/GenBank/DDBJ databases">
        <authorList>
            <person name="Zhu T."/>
            <person name="Keshari N."/>
            <person name="Lu X."/>
        </authorList>
    </citation>
    <scope>NUCLEOTIDE SEQUENCE</scope>
    <source>
        <strain evidence="2">NK1-12</strain>
    </source>
</reference>
<dbReference type="RefSeq" id="WP_316435077.1">
    <property type="nucleotide sequence ID" value="NZ_CP053586.1"/>
</dbReference>
<evidence type="ECO:0000313" key="2">
    <source>
        <dbReference type="EMBL" id="WNZ23414.1"/>
    </source>
</evidence>
<gene>
    <name evidence="2" type="ORF">HJG54_11475</name>
</gene>
<evidence type="ECO:0000256" key="1">
    <source>
        <dbReference type="SAM" id="MobiDB-lite"/>
    </source>
</evidence>
<organism evidence="2">
    <name type="scientific">Leptolyngbya sp. NK1-12</name>
    <dbReference type="NCBI Taxonomy" id="2547451"/>
    <lineage>
        <taxon>Bacteria</taxon>
        <taxon>Bacillati</taxon>
        <taxon>Cyanobacteriota</taxon>
        <taxon>Cyanophyceae</taxon>
        <taxon>Leptolyngbyales</taxon>
        <taxon>Leptolyngbyaceae</taxon>
        <taxon>Leptolyngbya group</taxon>
        <taxon>Leptolyngbya</taxon>
    </lineage>
</organism>
<proteinExistence type="predicted"/>
<dbReference type="NCBIfam" id="TIGR04534">
    <property type="entry name" value="ELWxxDGT_rpt"/>
    <property type="match status" value="1"/>
</dbReference>
<feature type="region of interest" description="Disordered" evidence="1">
    <location>
        <begin position="144"/>
        <end position="207"/>
    </location>
</feature>
<name>A0AA97AGG2_9CYAN</name>
<evidence type="ECO:0008006" key="3">
    <source>
        <dbReference type="Google" id="ProtNLM"/>
    </source>
</evidence>
<sequence length="887" mass="94412">MARAAGGDRDSRLNGASVIDLNTVVSGRFPRKDLDDLVRLNVSQRSSFSLTLTGIAKRNNVDVELYRLIRPVGDVLKSIGKIDFRRLKARERNANFQLVAASRRGGNRAESITTELDASEYFIRFLKRQGNNTRYVATLAGSPIAGPNPGPNPGPIPGPNPGPNPGPIPGPNPGPIPGPNPGPIPGPSPVPVVPIPGTSTSGQLSSNEFEKRYSIDVGRGDYQFTLSGLSGDADLEILSADGKTKFKSSLNSGTEAERLIQPLEQGKYIARVFRKTAGTTPISFRLNYAKQTDTVRNTEATATDLGTLGTTNTPPKIDRLNYVVANGKDSPVDYFKFKVPSRGTLRLELSGKPIDGGLFGDLDVDVYAPGEPNTSADRGKNPGRAAEIFNGTYDPNITYFIRIQPKAGTTDGSTYKLNLAFTPGNGNPTPVRDILVGNASSGANNFTDVNGLAYFTADSINAQGQRRTSLWASAGTLTRTTKLFDFPQRAELRDFTRVGGLLYFVANDGVSGTELWVSDGTAQGTKRVADLQPGAGGSNPSDLTAVGNTLYFYTNVVVGGTGNNQQRLYRLQAGSTAPQQLFDAALTNNPEFGNLTAVDGVLYFTANFDVGGGFVESNLWRVGSNNQLQRMRLRQADGEGGANPDNLIAVGNRLFLTADVEINPTTTNRELVRINTFSSGAFNSANFTVYNLNGTNEGNPQNLLYNAGTKTLYFTAADAGTGIELRKLQFTNGPADNVTPTLVRDIRSGNASSNPAQLLNFGNQLIFSADDGSGANAGAGSALWITDGTEANTRKLSELTGLSGLTNLTNLKQFTGINNNLFFVATAPASGEELWKLTLNNNQGTLKQYDINPTGSSSPNSLAAVGGQLFFVANNGTDGNEPWSILA</sequence>
<feature type="compositionally biased region" description="Polar residues" evidence="1">
    <location>
        <begin position="198"/>
        <end position="207"/>
    </location>
</feature>
<feature type="compositionally biased region" description="Pro residues" evidence="1">
    <location>
        <begin position="146"/>
        <end position="194"/>
    </location>
</feature>
<accession>A0AA97AGG2</accession>
<dbReference type="EMBL" id="CP053586">
    <property type="protein sequence ID" value="WNZ23414.1"/>
    <property type="molecule type" value="Genomic_DNA"/>
</dbReference>
<dbReference type="AlphaFoldDB" id="A0AA97AGG2"/>
<dbReference type="Gene3D" id="2.60.120.380">
    <property type="match status" value="2"/>
</dbReference>
<protein>
    <recommendedName>
        <fullName evidence="3">Peptidase C-terminal archaeal/bacterial domain-containing protein</fullName>
    </recommendedName>
</protein>
<dbReference type="InterPro" id="IPR030916">
    <property type="entry name" value="ELWxxDGT_rpt"/>
</dbReference>